<keyword evidence="1" id="KW-1133">Transmembrane helix</keyword>
<organism evidence="2 3">
    <name type="scientific">Streptacidiphilus alkalitolerans</name>
    <dbReference type="NCBI Taxonomy" id="3342712"/>
    <lineage>
        <taxon>Bacteria</taxon>
        <taxon>Bacillati</taxon>
        <taxon>Actinomycetota</taxon>
        <taxon>Actinomycetes</taxon>
        <taxon>Kitasatosporales</taxon>
        <taxon>Streptomycetaceae</taxon>
        <taxon>Streptacidiphilus</taxon>
    </lineage>
</organism>
<dbReference type="EMBL" id="JBHEZY010000003">
    <property type="protein sequence ID" value="MFC1430807.1"/>
    <property type="molecule type" value="Genomic_DNA"/>
</dbReference>
<accession>A0ABV6WYJ3</accession>
<feature type="transmembrane region" description="Helical" evidence="1">
    <location>
        <begin position="53"/>
        <end position="74"/>
    </location>
</feature>
<keyword evidence="1" id="KW-0812">Transmembrane</keyword>
<proteinExistence type="predicted"/>
<reference evidence="2 3" key="1">
    <citation type="submission" date="2024-09" db="EMBL/GenBank/DDBJ databases">
        <authorList>
            <person name="Lee S.D."/>
        </authorList>
    </citation>
    <scope>NUCLEOTIDE SEQUENCE [LARGE SCALE GENOMIC DNA]</scope>
    <source>
        <strain evidence="2 3">N1-3</strain>
    </source>
</reference>
<comment type="caution">
    <text evidence="2">The sequence shown here is derived from an EMBL/GenBank/DDBJ whole genome shotgun (WGS) entry which is preliminary data.</text>
</comment>
<evidence type="ECO:0000256" key="1">
    <source>
        <dbReference type="SAM" id="Phobius"/>
    </source>
</evidence>
<evidence type="ECO:0000313" key="2">
    <source>
        <dbReference type="EMBL" id="MFC1430807.1"/>
    </source>
</evidence>
<protein>
    <submittedName>
        <fullName evidence="2">Uncharacterized protein</fullName>
    </submittedName>
</protein>
<gene>
    <name evidence="2" type="ORF">ACEZDB_09065</name>
</gene>
<keyword evidence="1" id="KW-0472">Membrane</keyword>
<feature type="transmembrane region" description="Helical" evidence="1">
    <location>
        <begin position="124"/>
        <end position="142"/>
    </location>
</feature>
<name>A0ABV6WYJ3_9ACTN</name>
<feature type="transmembrane region" description="Helical" evidence="1">
    <location>
        <begin position="94"/>
        <end position="112"/>
    </location>
</feature>
<evidence type="ECO:0000313" key="3">
    <source>
        <dbReference type="Proteomes" id="UP001592530"/>
    </source>
</evidence>
<dbReference type="Proteomes" id="UP001592530">
    <property type="component" value="Unassembled WGS sequence"/>
</dbReference>
<dbReference type="RefSeq" id="WP_380550750.1">
    <property type="nucleotide sequence ID" value="NZ_JBHEZY010000003.1"/>
</dbReference>
<sequence>MSSSDVSSRESSQLAVASATHGPWRSAGVVGIVGGGATLGLELITLHWSLGMLAWPASVGLFLLFLVGGVGSAVGKGGDRRLRRWASEHPWQTAAVPAVGLFVTNTITQYLLSGDGIFFSIWTGLWHAAILGAIVGVVSSVASTRRKNSGY</sequence>